<name>A0A653EGV3_9MYCO</name>
<evidence type="ECO:0000313" key="5">
    <source>
        <dbReference type="EMBL" id="VTO95871.1"/>
    </source>
</evidence>
<feature type="domain" description="RsbT co-antagonist protein RsbRD N-terminal" evidence="3">
    <location>
        <begin position="30"/>
        <end position="168"/>
    </location>
</feature>
<feature type="domain" description="PucR C-terminal helix-turn-helix" evidence="2">
    <location>
        <begin position="359"/>
        <end position="416"/>
    </location>
</feature>
<gene>
    <name evidence="5" type="primary">pucR_1</name>
    <name evidence="5" type="ORF">BIN_B_01268</name>
</gene>
<dbReference type="Pfam" id="PF17853">
    <property type="entry name" value="GGDEF_2"/>
    <property type="match status" value="1"/>
</dbReference>
<feature type="domain" description="CdaR GGDEF-like" evidence="4">
    <location>
        <begin position="185"/>
        <end position="306"/>
    </location>
</feature>
<sequence>MAQIGSGVETGVGGGPISVITRQMNMLRDEFIPELFELMKAEIRGLNYDGRMLDLWKASLTESFDAGVAFLQRGMPDDHVPQAPVAALIYARAAAQRDVPLSALVRAHRIGHARFLEVAMGFVSLLEPEQRVPTISFLVNRANRFIDVVADQLTIAYEQEHDRWVRRRGGLEQRWVSEVLAGGPVDIERAEKALRYRFDGVHLAAVLSVDAAVAARDIVAVFDQVRSVVATELDAVGRTLMVPTDEREARLWFSVRIPPKERPLIRSRVRTAVKAAGIRAHLAFGRAEEGVRGFRASLKLAERVQAVAFAGGDRPGSRVVFYSDLAPLALMASDMDELRRFVADALGALSVDDERSQWLRETLREFLARNRSYVATAEAMTLHRNTIQYRVAQAMELCGQSFDDPDAAFKVQIALEVCRWMAPGVLSAAKLGA</sequence>
<evidence type="ECO:0000259" key="3">
    <source>
        <dbReference type="Pfam" id="PF14361"/>
    </source>
</evidence>
<dbReference type="EMBL" id="LR589070">
    <property type="protein sequence ID" value="VTO95871.1"/>
    <property type="molecule type" value="Genomic_DNA"/>
</dbReference>
<evidence type="ECO:0000259" key="2">
    <source>
        <dbReference type="Pfam" id="PF13556"/>
    </source>
</evidence>
<comment type="similarity">
    <text evidence="1">Belongs to the CdaR family.</text>
</comment>
<reference evidence="5" key="1">
    <citation type="submission" date="2019-05" db="EMBL/GenBank/DDBJ databases">
        <authorList>
            <person name="Naeem R."/>
            <person name="Antony C."/>
            <person name="Guan Q."/>
        </authorList>
    </citation>
    <scope>NUCLEOTIDE SEQUENCE</scope>
    <source>
        <strain evidence="5">2</strain>
    </source>
</reference>
<dbReference type="PANTHER" id="PTHR33744:SF1">
    <property type="entry name" value="DNA-BINDING TRANSCRIPTIONAL ACTIVATOR ADER"/>
    <property type="match status" value="1"/>
</dbReference>
<dbReference type="InterPro" id="IPR025751">
    <property type="entry name" value="RsbRD_N_dom"/>
</dbReference>
<dbReference type="Gene3D" id="1.10.10.2840">
    <property type="entry name" value="PucR C-terminal helix-turn-helix domain"/>
    <property type="match status" value="1"/>
</dbReference>
<dbReference type="PANTHER" id="PTHR33744">
    <property type="entry name" value="CARBOHYDRATE DIACID REGULATOR"/>
    <property type="match status" value="1"/>
</dbReference>
<organism evidence="5">
    <name type="scientific">Mycobacterium riyadhense</name>
    <dbReference type="NCBI Taxonomy" id="486698"/>
    <lineage>
        <taxon>Bacteria</taxon>
        <taxon>Bacillati</taxon>
        <taxon>Actinomycetota</taxon>
        <taxon>Actinomycetes</taxon>
        <taxon>Mycobacteriales</taxon>
        <taxon>Mycobacteriaceae</taxon>
        <taxon>Mycobacterium</taxon>
    </lineage>
</organism>
<accession>A0A653EGV3</accession>
<evidence type="ECO:0000256" key="1">
    <source>
        <dbReference type="ARBA" id="ARBA00006754"/>
    </source>
</evidence>
<protein>
    <submittedName>
        <fullName evidence="5">Purine catabolism regulatory protein</fullName>
    </submittedName>
</protein>
<evidence type="ECO:0000259" key="4">
    <source>
        <dbReference type="Pfam" id="PF17853"/>
    </source>
</evidence>
<dbReference type="InterPro" id="IPR025736">
    <property type="entry name" value="PucR_C-HTH_dom"/>
</dbReference>
<dbReference type="InterPro" id="IPR041522">
    <property type="entry name" value="CdaR_GGDEF"/>
</dbReference>
<dbReference type="InterPro" id="IPR051448">
    <property type="entry name" value="CdaR-like_regulators"/>
</dbReference>
<dbReference type="Pfam" id="PF13556">
    <property type="entry name" value="HTH_30"/>
    <property type="match status" value="1"/>
</dbReference>
<dbReference type="AlphaFoldDB" id="A0A653EGV3"/>
<proteinExistence type="inferred from homology"/>
<dbReference type="Pfam" id="PF14361">
    <property type="entry name" value="RsbRD_N"/>
    <property type="match status" value="1"/>
</dbReference>
<dbReference type="InterPro" id="IPR042070">
    <property type="entry name" value="PucR_C-HTH_sf"/>
</dbReference>